<keyword evidence="2" id="KW-1185">Reference proteome</keyword>
<organism evidence="1 2">
    <name type="scientific">Clostridium mobile</name>
    <dbReference type="NCBI Taxonomy" id="2841512"/>
    <lineage>
        <taxon>Bacteria</taxon>
        <taxon>Bacillati</taxon>
        <taxon>Bacillota</taxon>
        <taxon>Clostridia</taxon>
        <taxon>Eubacteriales</taxon>
        <taxon>Clostridiaceae</taxon>
        <taxon>Clostridium</taxon>
    </lineage>
</organism>
<protein>
    <submittedName>
        <fullName evidence="1">Major capsid protein</fullName>
    </submittedName>
</protein>
<comment type="caution">
    <text evidence="1">The sequence shown here is derived from an EMBL/GenBank/DDBJ whole genome shotgun (WGS) entry which is preliminary data.</text>
</comment>
<evidence type="ECO:0000313" key="1">
    <source>
        <dbReference type="EMBL" id="MBU5486477.1"/>
    </source>
</evidence>
<dbReference type="RefSeq" id="WP_216441075.1">
    <property type="nucleotide sequence ID" value="NZ_JAHLQF010000006.1"/>
</dbReference>
<gene>
    <name evidence="1" type="ORF">KQI86_19435</name>
</gene>
<dbReference type="InterPro" id="IPR005564">
    <property type="entry name" value="Major_capsid_GpE"/>
</dbReference>
<name>A0ABS6EMX7_9CLOT</name>
<dbReference type="Pfam" id="PF03864">
    <property type="entry name" value="Phage_cap_E"/>
    <property type="match status" value="1"/>
</dbReference>
<dbReference type="EMBL" id="JAHLQF010000006">
    <property type="protein sequence ID" value="MBU5486477.1"/>
    <property type="molecule type" value="Genomic_DNA"/>
</dbReference>
<dbReference type="Proteomes" id="UP000726170">
    <property type="component" value="Unassembled WGS sequence"/>
</dbReference>
<sequence length="341" mass="38058">MARIEEMFSTQEVLNYVKNRQTVPMLGDILFPEKKIEDLDFKMIKGANNLPVSASIHGFDTETEIGSRDGASSSVEELALIKRKIKMDERLIIKLNSPRSNQEEKQAISDIFNDVDNMVSSVKTRVEAMRMEAVTTGKLTINENGVKATIDYGTPSEQQSLSGIDWTSSTAKILDDIYNWTDKVVANTGFTPTRALTSKSVLNLLLTNTTIRKAVFGTNSDRVLTKDMLNQLLSSMDLPQIATYDAQYRTQNANGKYTAKRYFEDGKFVLLPDGKLGESIYGLTAEEIELRGKSDVKIESFGNIIAEIYSTKDPVARWTKAVATCLPSFPYADQIYIAKVK</sequence>
<reference evidence="1 2" key="1">
    <citation type="submission" date="2021-06" db="EMBL/GenBank/DDBJ databases">
        <authorList>
            <person name="Sun Q."/>
            <person name="Li D."/>
        </authorList>
    </citation>
    <scope>NUCLEOTIDE SEQUENCE [LARGE SCALE GENOMIC DNA]</scope>
    <source>
        <strain evidence="1 2">MSJ-11</strain>
    </source>
</reference>
<proteinExistence type="predicted"/>
<accession>A0ABS6EMX7</accession>
<evidence type="ECO:0000313" key="2">
    <source>
        <dbReference type="Proteomes" id="UP000726170"/>
    </source>
</evidence>